<organism evidence="6 7">
    <name type="scientific">Mycolicibacterium parafortuitum</name>
    <name type="common">Mycobacterium parafortuitum</name>
    <dbReference type="NCBI Taxonomy" id="39692"/>
    <lineage>
        <taxon>Bacteria</taxon>
        <taxon>Bacillati</taxon>
        <taxon>Actinomycetota</taxon>
        <taxon>Actinomycetes</taxon>
        <taxon>Mycobacteriales</taxon>
        <taxon>Mycobacteriaceae</taxon>
        <taxon>Mycolicibacterium</taxon>
    </lineage>
</organism>
<keyword evidence="3" id="KW-0547">Nucleotide-binding</keyword>
<dbReference type="NCBIfam" id="NF008453">
    <property type="entry name" value="PRK11308.1"/>
    <property type="match status" value="2"/>
</dbReference>
<dbReference type="InterPro" id="IPR027417">
    <property type="entry name" value="P-loop_NTPase"/>
</dbReference>
<feature type="domain" description="ABC transporter" evidence="5">
    <location>
        <begin position="285"/>
        <end position="534"/>
    </location>
</feature>
<dbReference type="Proteomes" id="UP000252008">
    <property type="component" value="Unassembled WGS sequence"/>
</dbReference>
<dbReference type="AlphaFoldDB" id="A0A375YPP2"/>
<dbReference type="SUPFAM" id="SSF52540">
    <property type="entry name" value="P-loop containing nucleoside triphosphate hydrolases"/>
    <property type="match status" value="2"/>
</dbReference>
<evidence type="ECO:0000256" key="3">
    <source>
        <dbReference type="ARBA" id="ARBA00022741"/>
    </source>
</evidence>
<evidence type="ECO:0000256" key="4">
    <source>
        <dbReference type="ARBA" id="ARBA00022840"/>
    </source>
</evidence>
<sequence length="545" mass="58725">MALFDVSDLAVTLHTGNRATGRRAVRAVESFSFSVDAGQTLAIVGESGSGKSISLLAATRLLGTNADVTGTVHFAGSDLLTLPARKLRRVLGKDIGFVFQDPQSNLHPFKSIGTQIDEVLRIHGGGTRRSRRARTITLLDEVGIVRPEKAYDSYPAEFSGGMRQRAMIAIAIANNPALIIADEPTTALDVSVQAGILRLLTRLQADHRTAIVFVSHDLGVVHEIADTVVVVKDGRVVESGSRDQIYHAPEQPYTRELLDASRVHSIDVAPSTGRPPAARDAAPLLEVHGLRKSYRERGRQGRRRTVVENLDFTLHTGEIVGLVGESGSGKSTVGRIIAGLQYADAGEITLAGTRYPTSVSDGIPRLPAEIRRTVQLVFQDPYSSLNPRRTVAESLAAPLLAQREPRELISAQVERAADAARLPRALMQRHPAELSGGQRQRVAIARALVLSPRLIVADEALSSLDVTTQSQILALIRQLVEEQHTAFLFITHDLGVVSSIAPRVIVLGPDGVEEIGDTAAVFAAPQSSYTRALIDAVPRLETRVS</sequence>
<keyword evidence="2" id="KW-0813">Transport</keyword>
<comment type="similarity">
    <text evidence="1">Belongs to the ABC transporter superfamily.</text>
</comment>
<dbReference type="GO" id="GO:0015833">
    <property type="term" value="P:peptide transport"/>
    <property type="evidence" value="ECO:0007669"/>
    <property type="project" value="InterPro"/>
</dbReference>
<evidence type="ECO:0000256" key="2">
    <source>
        <dbReference type="ARBA" id="ARBA00022448"/>
    </source>
</evidence>
<dbReference type="RefSeq" id="WP_083145182.1">
    <property type="nucleotide sequence ID" value="NZ_MVID01000020.1"/>
</dbReference>
<accession>A0A375YPP2</accession>
<dbReference type="Pfam" id="PF00005">
    <property type="entry name" value="ABC_tran"/>
    <property type="match status" value="2"/>
</dbReference>
<dbReference type="CDD" id="cd03257">
    <property type="entry name" value="ABC_NikE_OppD_transporters"/>
    <property type="match status" value="2"/>
</dbReference>
<evidence type="ECO:0000313" key="7">
    <source>
        <dbReference type="Proteomes" id="UP000252008"/>
    </source>
</evidence>
<gene>
    <name evidence="6" type="ORF">MPP7335_04723</name>
</gene>
<proteinExistence type="inferred from homology"/>
<dbReference type="InterPro" id="IPR017871">
    <property type="entry name" value="ABC_transporter-like_CS"/>
</dbReference>
<dbReference type="InterPro" id="IPR003593">
    <property type="entry name" value="AAA+_ATPase"/>
</dbReference>
<dbReference type="PANTHER" id="PTHR43776:SF7">
    <property type="entry name" value="D,D-DIPEPTIDE TRANSPORT ATP-BINDING PROTEIN DDPF-RELATED"/>
    <property type="match status" value="1"/>
</dbReference>
<dbReference type="GO" id="GO:0016887">
    <property type="term" value="F:ATP hydrolysis activity"/>
    <property type="evidence" value="ECO:0007669"/>
    <property type="project" value="InterPro"/>
</dbReference>
<evidence type="ECO:0000256" key="1">
    <source>
        <dbReference type="ARBA" id="ARBA00005417"/>
    </source>
</evidence>
<dbReference type="STRING" id="39692.BST38_19850"/>
<dbReference type="PROSITE" id="PS50893">
    <property type="entry name" value="ABC_TRANSPORTER_2"/>
    <property type="match status" value="2"/>
</dbReference>
<dbReference type="PANTHER" id="PTHR43776">
    <property type="entry name" value="TRANSPORT ATP-BINDING PROTEIN"/>
    <property type="match status" value="1"/>
</dbReference>
<dbReference type="Pfam" id="PF08352">
    <property type="entry name" value="oligo_HPY"/>
    <property type="match status" value="2"/>
</dbReference>
<dbReference type="InterPro" id="IPR050319">
    <property type="entry name" value="ABC_transp_ATP-bind"/>
</dbReference>
<keyword evidence="4 6" id="KW-0067">ATP-binding</keyword>
<dbReference type="GO" id="GO:0005524">
    <property type="term" value="F:ATP binding"/>
    <property type="evidence" value="ECO:0007669"/>
    <property type="project" value="UniProtKB-KW"/>
</dbReference>
<dbReference type="InterPro" id="IPR003439">
    <property type="entry name" value="ABC_transporter-like_ATP-bd"/>
</dbReference>
<reference evidence="6 7" key="1">
    <citation type="submission" date="2018-05" db="EMBL/GenBank/DDBJ databases">
        <authorList>
            <consortium name="IHU Genomes"/>
        </authorList>
    </citation>
    <scope>NUCLEOTIDE SEQUENCE [LARGE SCALE GENOMIC DNA]</scope>
    <source>
        <strain evidence="6 7">P7335</strain>
    </source>
</reference>
<protein>
    <submittedName>
        <fullName evidence="6">Glutathione import ATP-binding protein GsiA [Teredinibacter turnerae]</fullName>
    </submittedName>
</protein>
<dbReference type="GO" id="GO:0055085">
    <property type="term" value="P:transmembrane transport"/>
    <property type="evidence" value="ECO:0007669"/>
    <property type="project" value="UniProtKB-ARBA"/>
</dbReference>
<dbReference type="PROSITE" id="PS00211">
    <property type="entry name" value="ABC_TRANSPORTER_1"/>
    <property type="match status" value="2"/>
</dbReference>
<evidence type="ECO:0000313" key="6">
    <source>
        <dbReference type="EMBL" id="SRX82954.1"/>
    </source>
</evidence>
<name>A0A375YPP2_MYCPF</name>
<dbReference type="Gene3D" id="3.40.50.300">
    <property type="entry name" value="P-loop containing nucleotide triphosphate hydrolases"/>
    <property type="match status" value="2"/>
</dbReference>
<dbReference type="InterPro" id="IPR013563">
    <property type="entry name" value="Oligopep_ABC_C"/>
</dbReference>
<keyword evidence="7" id="KW-1185">Reference proteome</keyword>
<dbReference type="EMBL" id="UEGS01000001">
    <property type="protein sequence ID" value="SRX82954.1"/>
    <property type="molecule type" value="Genomic_DNA"/>
</dbReference>
<feature type="domain" description="ABC transporter" evidence="5">
    <location>
        <begin position="4"/>
        <end position="258"/>
    </location>
</feature>
<dbReference type="SMART" id="SM00382">
    <property type="entry name" value="AAA"/>
    <property type="match status" value="2"/>
</dbReference>
<evidence type="ECO:0000259" key="5">
    <source>
        <dbReference type="PROSITE" id="PS50893"/>
    </source>
</evidence>